<feature type="transmembrane region" description="Helical" evidence="1">
    <location>
        <begin position="20"/>
        <end position="38"/>
    </location>
</feature>
<keyword evidence="1" id="KW-0472">Membrane</keyword>
<keyword evidence="1" id="KW-1133">Transmembrane helix</keyword>
<evidence type="ECO:0000313" key="2">
    <source>
        <dbReference type="EMBL" id="KAK6751793.1"/>
    </source>
</evidence>
<protein>
    <recommendedName>
        <fullName evidence="4">SSD domain-containing protein</fullName>
    </recommendedName>
</protein>
<reference evidence="2 3" key="1">
    <citation type="submission" date="2023-08" db="EMBL/GenBank/DDBJ databases">
        <title>A Necator americanus chromosomal reference genome.</title>
        <authorList>
            <person name="Ilik V."/>
            <person name="Petrzelkova K.J."/>
            <person name="Pardy F."/>
            <person name="Fuh T."/>
            <person name="Niatou-Singa F.S."/>
            <person name="Gouil Q."/>
            <person name="Baker L."/>
            <person name="Ritchie M.E."/>
            <person name="Jex A.R."/>
            <person name="Gazzola D."/>
            <person name="Li H."/>
            <person name="Toshio Fujiwara R."/>
            <person name="Zhan B."/>
            <person name="Aroian R.V."/>
            <person name="Pafco B."/>
            <person name="Schwarz E.M."/>
        </authorList>
    </citation>
    <scope>NUCLEOTIDE SEQUENCE [LARGE SCALE GENOMIC DNA]</scope>
    <source>
        <strain evidence="2 3">Aroian</strain>
        <tissue evidence="2">Whole animal</tissue>
    </source>
</reference>
<evidence type="ECO:0008006" key="4">
    <source>
        <dbReference type="Google" id="ProtNLM"/>
    </source>
</evidence>
<accession>A0ABR1DNQ0</accession>
<proteinExistence type="predicted"/>
<sequence length="189" mass="21633">MTRLSLADEEIYAHASIRLSVPGIVIFVTSILLTALALSNVRKEIEPWEGNNDTMTRYLIENVENREQIPDNEWMPSLFRSTQLFIIVQTSTTFAMIRGIFGVTTILIVSDILNNVTSFTYAMNCDQMVAPYDAMCEYIFLVMMFASYAMDILEMPSIQLCVTCSEEDAMDYNRLKMERKAAQLKKHNL</sequence>
<feature type="transmembrane region" description="Helical" evidence="1">
    <location>
        <begin position="129"/>
        <end position="150"/>
    </location>
</feature>
<gene>
    <name evidence="2" type="primary">Necator_chrIV.g16597</name>
    <name evidence="2" type="ORF">RB195_003300</name>
</gene>
<evidence type="ECO:0000256" key="1">
    <source>
        <dbReference type="SAM" id="Phobius"/>
    </source>
</evidence>
<dbReference type="EMBL" id="JAVFWL010000004">
    <property type="protein sequence ID" value="KAK6751793.1"/>
    <property type="molecule type" value="Genomic_DNA"/>
</dbReference>
<keyword evidence="3" id="KW-1185">Reference proteome</keyword>
<dbReference type="Proteomes" id="UP001303046">
    <property type="component" value="Unassembled WGS sequence"/>
</dbReference>
<comment type="caution">
    <text evidence="2">The sequence shown here is derived from an EMBL/GenBank/DDBJ whole genome shotgun (WGS) entry which is preliminary data.</text>
</comment>
<feature type="transmembrane region" description="Helical" evidence="1">
    <location>
        <begin position="84"/>
        <end position="109"/>
    </location>
</feature>
<evidence type="ECO:0000313" key="3">
    <source>
        <dbReference type="Proteomes" id="UP001303046"/>
    </source>
</evidence>
<keyword evidence="1" id="KW-0812">Transmembrane</keyword>
<name>A0ABR1DNQ0_NECAM</name>
<organism evidence="2 3">
    <name type="scientific">Necator americanus</name>
    <name type="common">Human hookworm</name>
    <dbReference type="NCBI Taxonomy" id="51031"/>
    <lineage>
        <taxon>Eukaryota</taxon>
        <taxon>Metazoa</taxon>
        <taxon>Ecdysozoa</taxon>
        <taxon>Nematoda</taxon>
        <taxon>Chromadorea</taxon>
        <taxon>Rhabditida</taxon>
        <taxon>Rhabditina</taxon>
        <taxon>Rhabditomorpha</taxon>
        <taxon>Strongyloidea</taxon>
        <taxon>Ancylostomatidae</taxon>
        <taxon>Bunostominae</taxon>
        <taxon>Necator</taxon>
    </lineage>
</organism>